<evidence type="ECO:0000256" key="1">
    <source>
        <dbReference type="ARBA" id="ARBA00007992"/>
    </source>
</evidence>
<dbReference type="InterPro" id="IPR003953">
    <property type="entry name" value="FAD-dep_OxRdtase_2_FAD-bd"/>
</dbReference>
<dbReference type="Pfam" id="PF00890">
    <property type="entry name" value="FAD_binding_2"/>
    <property type="match status" value="1"/>
</dbReference>
<dbReference type="Proteomes" id="UP001357485">
    <property type="component" value="Unassembled WGS sequence"/>
</dbReference>
<dbReference type="PANTHER" id="PTHR13789:SF261">
    <property type="entry name" value="HYDROXYLASE, PUTATIVE (AFU_ORTHOLOGUE AFUA_7G00590)-RELATED"/>
    <property type="match status" value="1"/>
</dbReference>
<evidence type="ECO:0000256" key="4">
    <source>
        <dbReference type="ARBA" id="ARBA00023033"/>
    </source>
</evidence>
<keyword evidence="2" id="KW-0285">Flavoprotein</keyword>
<evidence type="ECO:0000256" key="3">
    <source>
        <dbReference type="ARBA" id="ARBA00023002"/>
    </source>
</evidence>
<keyword evidence="3" id="KW-0560">Oxidoreductase</keyword>
<protein>
    <recommendedName>
        <fullName evidence="5">FAD-dependent oxidoreductase 2 FAD-binding domain-containing protein</fullName>
    </recommendedName>
</protein>
<dbReference type="EMBL" id="JAVRRA010001374">
    <property type="protein sequence ID" value="KAK5280492.1"/>
    <property type="molecule type" value="Genomic_DNA"/>
</dbReference>
<dbReference type="InterPro" id="IPR050493">
    <property type="entry name" value="FAD-dep_Monooxygenase_BioMet"/>
</dbReference>
<evidence type="ECO:0000259" key="5">
    <source>
        <dbReference type="Pfam" id="PF00890"/>
    </source>
</evidence>
<dbReference type="SUPFAM" id="SSF51905">
    <property type="entry name" value="FAD/NAD(P)-binding domain"/>
    <property type="match status" value="1"/>
</dbReference>
<feature type="domain" description="FAD-dependent oxidoreductase 2 FAD-binding" evidence="5">
    <location>
        <begin position="28"/>
        <end position="71"/>
    </location>
</feature>
<keyword evidence="7" id="KW-1185">Reference proteome</keyword>
<evidence type="ECO:0000313" key="6">
    <source>
        <dbReference type="EMBL" id="KAK5280492.1"/>
    </source>
</evidence>
<feature type="non-terminal residue" evidence="6">
    <location>
        <position position="94"/>
    </location>
</feature>
<comment type="similarity">
    <text evidence="1">Belongs to the paxM FAD-dependent monooxygenase family.</text>
</comment>
<sequence length="94" mass="9958">MASRQEEEINGVNEANGAGMDYRKRLKVLIVGAGIGGLTAAIGLRQQGHEVVVLEQSRFASEAGAAIHLAPNANGILRRLGIYAESFGANPMQR</sequence>
<reference evidence="6 7" key="1">
    <citation type="submission" date="2023-08" db="EMBL/GenBank/DDBJ databases">
        <title>Black Yeasts Isolated from many extreme environments.</title>
        <authorList>
            <person name="Coleine C."/>
            <person name="Stajich J.E."/>
            <person name="Selbmann L."/>
        </authorList>
    </citation>
    <scope>NUCLEOTIDE SEQUENCE [LARGE SCALE GENOMIC DNA]</scope>
    <source>
        <strain evidence="6 7">CCFEE 536</strain>
    </source>
</reference>
<name>A0ABR0M4D9_9PEZI</name>
<gene>
    <name evidence="6" type="ORF">LTR16_006891</name>
</gene>
<comment type="caution">
    <text evidence="6">The sequence shown here is derived from an EMBL/GenBank/DDBJ whole genome shotgun (WGS) entry which is preliminary data.</text>
</comment>
<proteinExistence type="inferred from homology"/>
<dbReference type="PANTHER" id="PTHR13789">
    <property type="entry name" value="MONOOXYGENASE"/>
    <property type="match status" value="1"/>
</dbReference>
<keyword evidence="4" id="KW-0503">Monooxygenase</keyword>
<dbReference type="Gene3D" id="3.50.50.60">
    <property type="entry name" value="FAD/NAD(P)-binding domain"/>
    <property type="match status" value="1"/>
</dbReference>
<evidence type="ECO:0000256" key="2">
    <source>
        <dbReference type="ARBA" id="ARBA00022630"/>
    </source>
</evidence>
<evidence type="ECO:0000313" key="7">
    <source>
        <dbReference type="Proteomes" id="UP001357485"/>
    </source>
</evidence>
<dbReference type="InterPro" id="IPR036188">
    <property type="entry name" value="FAD/NAD-bd_sf"/>
</dbReference>
<accession>A0ABR0M4D9</accession>
<organism evidence="6 7">
    <name type="scientific">Cryomyces antarcticus</name>
    <dbReference type="NCBI Taxonomy" id="329879"/>
    <lineage>
        <taxon>Eukaryota</taxon>
        <taxon>Fungi</taxon>
        <taxon>Dikarya</taxon>
        <taxon>Ascomycota</taxon>
        <taxon>Pezizomycotina</taxon>
        <taxon>Dothideomycetes</taxon>
        <taxon>Dothideomycetes incertae sedis</taxon>
        <taxon>Cryomyces</taxon>
    </lineage>
</organism>